<protein>
    <submittedName>
        <fullName evidence="7">High-affinity nicotinic acid transporter</fullName>
    </submittedName>
</protein>
<evidence type="ECO:0000256" key="2">
    <source>
        <dbReference type="ARBA" id="ARBA00022448"/>
    </source>
</evidence>
<dbReference type="Proteomes" id="UP000010091">
    <property type="component" value="Chromosome 4"/>
</dbReference>
<dbReference type="GO" id="GO:0016020">
    <property type="term" value="C:membrane"/>
    <property type="evidence" value="ECO:0007669"/>
    <property type="project" value="UniProtKB-SubCell"/>
</dbReference>
<dbReference type="GeneID" id="23888320"/>
<feature type="transmembrane region" description="Helical" evidence="6">
    <location>
        <begin position="22"/>
        <end position="40"/>
    </location>
</feature>
<evidence type="ECO:0000256" key="1">
    <source>
        <dbReference type="ARBA" id="ARBA00004141"/>
    </source>
</evidence>
<dbReference type="KEGG" id="cng:CNAG_04956"/>
<keyword evidence="3 6" id="KW-0812">Transmembrane</keyword>
<sequence>MTGNFLTQTIGRFRYSTVKTNLFNAAPYVVGTICLLITSWSSDWFRERGFHLAFSFVLVLIGCIILIALPVSQMGAGYFATFLITAGAFTPPVLFHTWHQWNDANEDGRAFRAGSYTFLANTDGIVSTNIFLHKIGTGVPRTTGYHRRYRSLGTWTDHRVENVDVL</sequence>
<dbReference type="PANTHER" id="PTHR43791:SF9">
    <property type="entry name" value="MAJOR FACILITATOR-TYPE TRANSPORTER HXNP"/>
    <property type="match status" value="1"/>
</dbReference>
<keyword evidence="4 6" id="KW-1133">Transmembrane helix</keyword>
<dbReference type="HOGENOM" id="CLU_1602645_0_0_1"/>
<keyword evidence="2" id="KW-0813">Transport</keyword>
<evidence type="ECO:0000256" key="4">
    <source>
        <dbReference type="ARBA" id="ARBA00022989"/>
    </source>
</evidence>
<comment type="subcellular location">
    <subcellularLocation>
        <location evidence="1">Membrane</location>
        <topology evidence="1">Multi-pass membrane protein</topology>
    </subcellularLocation>
</comment>
<evidence type="ECO:0000313" key="7">
    <source>
        <dbReference type="EMBL" id="AFR94222.2"/>
    </source>
</evidence>
<evidence type="ECO:0000256" key="5">
    <source>
        <dbReference type="ARBA" id="ARBA00023136"/>
    </source>
</evidence>
<organism evidence="7 8">
    <name type="scientific">Cryptococcus neoformans (strain H99 / ATCC 208821 / CBS 10515 / FGSC 9487)</name>
    <name type="common">Cryptococcus neoformans var. grubii serotype A</name>
    <dbReference type="NCBI Taxonomy" id="235443"/>
    <lineage>
        <taxon>Eukaryota</taxon>
        <taxon>Fungi</taxon>
        <taxon>Dikarya</taxon>
        <taxon>Basidiomycota</taxon>
        <taxon>Agaricomycotina</taxon>
        <taxon>Tremellomycetes</taxon>
        <taxon>Tremellales</taxon>
        <taxon>Cryptococcaceae</taxon>
        <taxon>Cryptococcus</taxon>
        <taxon>Cryptococcus neoformans species complex</taxon>
    </lineage>
</organism>
<evidence type="ECO:0000256" key="6">
    <source>
        <dbReference type="SAM" id="Phobius"/>
    </source>
</evidence>
<accession>J9VIE8</accession>
<dbReference type="AlphaFoldDB" id="J9VIE8"/>
<dbReference type="PANTHER" id="PTHR43791">
    <property type="entry name" value="PERMEASE-RELATED"/>
    <property type="match status" value="1"/>
</dbReference>
<name>J9VIE8_CRYN9</name>
<keyword evidence="5 6" id="KW-0472">Membrane</keyword>
<feature type="transmembrane region" description="Helical" evidence="6">
    <location>
        <begin position="77"/>
        <end position="95"/>
    </location>
</feature>
<evidence type="ECO:0000256" key="3">
    <source>
        <dbReference type="ARBA" id="ARBA00022692"/>
    </source>
</evidence>
<evidence type="ECO:0000313" key="8">
    <source>
        <dbReference type="Proteomes" id="UP000010091"/>
    </source>
</evidence>
<keyword evidence="8" id="KW-1185">Reference proteome</keyword>
<dbReference type="VEuPathDB" id="FungiDB:CNAG_04956"/>
<feature type="transmembrane region" description="Helical" evidence="6">
    <location>
        <begin position="52"/>
        <end position="71"/>
    </location>
</feature>
<dbReference type="EMBL" id="CP003823">
    <property type="protein sequence ID" value="AFR94222.2"/>
    <property type="molecule type" value="Genomic_DNA"/>
</dbReference>
<reference evidence="7 8" key="1">
    <citation type="journal article" date="2014" name="PLoS Genet.">
        <title>Analysis of the genome and transcriptome of Cryptococcus neoformans var. grubii reveals complex RNA expression and microevolution leading to virulence attenuation.</title>
        <authorList>
            <person name="Janbon G."/>
            <person name="Ormerod K.L."/>
            <person name="Paulet D."/>
            <person name="Byrnes E.J.III."/>
            <person name="Yadav V."/>
            <person name="Chatterjee G."/>
            <person name="Mullapudi N."/>
            <person name="Hon C.C."/>
            <person name="Billmyre R.B."/>
            <person name="Brunel F."/>
            <person name="Bahn Y.S."/>
            <person name="Chen W."/>
            <person name="Chen Y."/>
            <person name="Chow E.W."/>
            <person name="Coppee J.Y."/>
            <person name="Floyd-Averette A."/>
            <person name="Gaillardin C."/>
            <person name="Gerik K.J."/>
            <person name="Goldberg J."/>
            <person name="Gonzalez-Hilarion S."/>
            <person name="Gujja S."/>
            <person name="Hamlin J.L."/>
            <person name="Hsueh Y.P."/>
            <person name="Ianiri G."/>
            <person name="Jones S."/>
            <person name="Kodira C.D."/>
            <person name="Kozubowski L."/>
            <person name="Lam W."/>
            <person name="Marra M."/>
            <person name="Mesner L.D."/>
            <person name="Mieczkowski P.A."/>
            <person name="Moyrand F."/>
            <person name="Nielsen K."/>
            <person name="Proux C."/>
            <person name="Rossignol T."/>
            <person name="Schein J.E."/>
            <person name="Sun S."/>
            <person name="Wollschlaeger C."/>
            <person name="Wood I.A."/>
            <person name="Zeng Q."/>
            <person name="Neuveglise C."/>
            <person name="Newlon C.S."/>
            <person name="Perfect J.R."/>
            <person name="Lodge J.K."/>
            <person name="Idnurm A."/>
            <person name="Stajich J.E."/>
            <person name="Kronstad J.W."/>
            <person name="Sanyal K."/>
            <person name="Heitman J."/>
            <person name="Fraser J.A."/>
            <person name="Cuomo C.A."/>
            <person name="Dietrich F.S."/>
        </authorList>
    </citation>
    <scope>NUCLEOTIDE SEQUENCE [LARGE SCALE GENOMIC DNA]</scope>
    <source>
        <strain evidence="8">H99 / ATCC 208821 / CBS 10515 / FGSC 9487</strain>
    </source>
</reference>
<proteinExistence type="predicted"/>
<dbReference type="InterPro" id="IPR036259">
    <property type="entry name" value="MFS_trans_sf"/>
</dbReference>
<gene>
    <name evidence="7" type="ORF">CNAG_04956</name>
</gene>
<dbReference type="RefSeq" id="XP_012048442.1">
    <property type="nucleotide sequence ID" value="XM_012193052.1"/>
</dbReference>
<dbReference type="GO" id="GO:0022857">
    <property type="term" value="F:transmembrane transporter activity"/>
    <property type="evidence" value="ECO:0007669"/>
    <property type="project" value="TreeGrafter"/>
</dbReference>
<dbReference type="SUPFAM" id="SSF103473">
    <property type="entry name" value="MFS general substrate transporter"/>
    <property type="match status" value="1"/>
</dbReference>